<organism evidence="2 3">
    <name type="scientific">Sulfobacillus thermotolerans</name>
    <dbReference type="NCBI Taxonomy" id="338644"/>
    <lineage>
        <taxon>Bacteria</taxon>
        <taxon>Bacillati</taxon>
        <taxon>Bacillota</taxon>
        <taxon>Clostridia</taxon>
        <taxon>Eubacteriales</taxon>
        <taxon>Clostridiales Family XVII. Incertae Sedis</taxon>
        <taxon>Sulfobacillus</taxon>
    </lineage>
</organism>
<evidence type="ECO:0000256" key="1">
    <source>
        <dbReference type="SAM" id="SignalP"/>
    </source>
</evidence>
<dbReference type="InterPro" id="IPR015943">
    <property type="entry name" value="WD40/YVTN_repeat-like_dom_sf"/>
</dbReference>
<gene>
    <name evidence="2" type="ORF">BXT84_15235</name>
</gene>
<feature type="chain" id="PRO_5046494307" evidence="1">
    <location>
        <begin position="17"/>
        <end position="569"/>
    </location>
</feature>
<dbReference type="EMBL" id="CP019454">
    <property type="protein sequence ID" value="AUW95139.1"/>
    <property type="molecule type" value="Genomic_DNA"/>
</dbReference>
<name>A0ABM6RUV3_9FIRM</name>
<feature type="signal peptide" evidence="1">
    <location>
        <begin position="1"/>
        <end position="16"/>
    </location>
</feature>
<dbReference type="Gene3D" id="2.130.10.10">
    <property type="entry name" value="YVTN repeat-like/Quinoprotein amine dehydrogenase"/>
    <property type="match status" value="1"/>
</dbReference>
<sequence>MHVRLGLILSSAIISASLSGCGTVATSTPAASLPQQSAQHGPATFQGLAPLRPGFKPVNIFSTVVAIPKTWTTERITADSITLGGQTGSCSVTNLTPSLSLATRWLPLSTSPTAPYKDVVSVSASTGSGSKTILTQTGQLLELSVHVPPSHQRLGTTILRTWQHPLIATATQAVTHLEQAQNAVLANAGSREWVLAAGNAATAQESFYLFQSQNGGKKWTLENASQWNTNAPVFPNASGQATINFPTTSEGFIAELSAMQPILLIYRTESSGKTWTKQIIHLPSSFWPGNKAPVIHFSSPTDGQILAPLSQTNLDALYNTNNGGTTWHFVQMETVSACQPSHTIIREALHHDATQIALPLFGPTRIPHARNQSLSATASASPSLNQYSVRIWKTQQCYPVNSPEITHDLSEPAPFASWRVTAVSPQAPTTALLESGNLYWRTPSGHPHTVTLATGLIGQAYPASTLFSSQALSHGPVLIWHEGEWTMEIKGGTALSEQTLSSPLIRYLHTHFLPGYQGLLVVNITGTNRMQTRLDWDQGPLFMQVASDEPSADNPVTTARLAVLWQQYS</sequence>
<reference evidence="2 3" key="1">
    <citation type="journal article" date="2019" name="Sci. Rep.">
        <title>Sulfobacillus thermotolerans: new insights into resistance and metabolic capacities of acidophilic chemolithotrophs.</title>
        <authorList>
            <person name="Panyushkina A.E."/>
            <person name="Babenko V.V."/>
            <person name="Nikitina A.S."/>
            <person name="Selezneva O.V."/>
            <person name="Tsaplina I.A."/>
            <person name="Letarova M.A."/>
            <person name="Kostryukova E.S."/>
            <person name="Letarov A.V."/>
        </authorList>
    </citation>
    <scope>NUCLEOTIDE SEQUENCE [LARGE SCALE GENOMIC DNA]</scope>
    <source>
        <strain evidence="2 3">Kr1</strain>
    </source>
</reference>
<dbReference type="PROSITE" id="PS51257">
    <property type="entry name" value="PROKAR_LIPOPROTEIN"/>
    <property type="match status" value="1"/>
</dbReference>
<proteinExistence type="predicted"/>
<evidence type="ECO:0000313" key="2">
    <source>
        <dbReference type="EMBL" id="AUW95139.1"/>
    </source>
</evidence>
<protein>
    <submittedName>
        <fullName evidence="2">Uncharacterized protein</fullName>
    </submittedName>
</protein>
<evidence type="ECO:0000313" key="3">
    <source>
        <dbReference type="Proteomes" id="UP000325292"/>
    </source>
</evidence>
<keyword evidence="3" id="KW-1185">Reference proteome</keyword>
<keyword evidence="1" id="KW-0732">Signal</keyword>
<accession>A0ABM6RUV3</accession>
<dbReference type="Proteomes" id="UP000325292">
    <property type="component" value="Chromosome"/>
</dbReference>
<dbReference type="SUPFAM" id="SSF110296">
    <property type="entry name" value="Oligoxyloglucan reducing end-specific cellobiohydrolase"/>
    <property type="match status" value="1"/>
</dbReference>